<dbReference type="HOGENOM" id="CLU_000445_92_10_7"/>
<gene>
    <name evidence="4" type="ordered locus">Glov_1546</name>
</gene>
<dbReference type="OrthoDB" id="9776250at2"/>
<dbReference type="SUPFAM" id="SSF109604">
    <property type="entry name" value="HD-domain/PDEase-like"/>
    <property type="match status" value="1"/>
</dbReference>
<evidence type="ECO:0000313" key="4">
    <source>
        <dbReference type="EMBL" id="ACD95262.1"/>
    </source>
</evidence>
<dbReference type="STRING" id="398767.Glov_1546"/>
<dbReference type="SMART" id="SM00448">
    <property type="entry name" value="REC"/>
    <property type="match status" value="1"/>
</dbReference>
<feature type="modified residue" description="4-aspartylphosphate" evidence="1">
    <location>
        <position position="56"/>
    </location>
</feature>
<keyword evidence="5" id="KW-1185">Reference proteome</keyword>
<evidence type="ECO:0000259" key="3">
    <source>
        <dbReference type="PROSITE" id="PS51832"/>
    </source>
</evidence>
<evidence type="ECO:0000256" key="1">
    <source>
        <dbReference type="PROSITE-ProRule" id="PRU00169"/>
    </source>
</evidence>
<dbReference type="SMART" id="SM00471">
    <property type="entry name" value="HDc"/>
    <property type="match status" value="1"/>
</dbReference>
<dbReference type="InterPro" id="IPR052020">
    <property type="entry name" value="Cyclic_di-GMP/3'3'-cGAMP_PDE"/>
</dbReference>
<dbReference type="RefSeq" id="WP_012469604.1">
    <property type="nucleotide sequence ID" value="NC_010814.1"/>
</dbReference>
<dbReference type="Pfam" id="PF13487">
    <property type="entry name" value="HD_5"/>
    <property type="match status" value="1"/>
</dbReference>
<keyword evidence="4" id="KW-0378">Hydrolase</keyword>
<dbReference type="EMBL" id="CP001089">
    <property type="protein sequence ID" value="ACD95262.1"/>
    <property type="molecule type" value="Genomic_DNA"/>
</dbReference>
<dbReference type="InterPro" id="IPR037522">
    <property type="entry name" value="HD_GYP_dom"/>
</dbReference>
<dbReference type="PANTHER" id="PTHR45228">
    <property type="entry name" value="CYCLIC DI-GMP PHOSPHODIESTERASE TM_0186-RELATED"/>
    <property type="match status" value="1"/>
</dbReference>
<dbReference type="Gene3D" id="3.40.50.2300">
    <property type="match status" value="1"/>
</dbReference>
<dbReference type="Gene3D" id="1.10.3210.10">
    <property type="entry name" value="Hypothetical protein af1432"/>
    <property type="match status" value="1"/>
</dbReference>
<dbReference type="Proteomes" id="UP000002420">
    <property type="component" value="Chromosome"/>
</dbReference>
<dbReference type="InterPro" id="IPR001789">
    <property type="entry name" value="Sig_transdc_resp-reg_receiver"/>
</dbReference>
<dbReference type="GO" id="GO:0016787">
    <property type="term" value="F:hydrolase activity"/>
    <property type="evidence" value="ECO:0007669"/>
    <property type="project" value="UniProtKB-KW"/>
</dbReference>
<organism evidence="4 5">
    <name type="scientific">Trichlorobacter lovleyi (strain ATCC BAA-1151 / DSM 17278 / SZ)</name>
    <name type="common">Geobacter lovleyi</name>
    <dbReference type="NCBI Taxonomy" id="398767"/>
    <lineage>
        <taxon>Bacteria</taxon>
        <taxon>Pseudomonadati</taxon>
        <taxon>Thermodesulfobacteriota</taxon>
        <taxon>Desulfuromonadia</taxon>
        <taxon>Geobacterales</taxon>
        <taxon>Geobacteraceae</taxon>
        <taxon>Trichlorobacter</taxon>
    </lineage>
</organism>
<dbReference type="SUPFAM" id="SSF52172">
    <property type="entry name" value="CheY-like"/>
    <property type="match status" value="1"/>
</dbReference>
<accession>B3E8Z4</accession>
<evidence type="ECO:0000259" key="2">
    <source>
        <dbReference type="PROSITE" id="PS50110"/>
    </source>
</evidence>
<keyword evidence="1" id="KW-0597">Phosphoprotein</keyword>
<feature type="domain" description="HD-GYP" evidence="3">
    <location>
        <begin position="155"/>
        <end position="353"/>
    </location>
</feature>
<name>B3E8Z4_TRIL1</name>
<dbReference type="PROSITE" id="PS51832">
    <property type="entry name" value="HD_GYP"/>
    <property type="match status" value="1"/>
</dbReference>
<dbReference type="KEGG" id="glo:Glov_1546"/>
<dbReference type="AlphaFoldDB" id="B3E8Z4"/>
<dbReference type="InterPro" id="IPR011006">
    <property type="entry name" value="CheY-like_superfamily"/>
</dbReference>
<dbReference type="PROSITE" id="PS50110">
    <property type="entry name" value="RESPONSE_REGULATORY"/>
    <property type="match status" value="1"/>
</dbReference>
<dbReference type="PANTHER" id="PTHR45228:SF5">
    <property type="entry name" value="CYCLIC DI-GMP PHOSPHODIESTERASE VC_1348-RELATED"/>
    <property type="match status" value="1"/>
</dbReference>
<evidence type="ECO:0000313" key="5">
    <source>
        <dbReference type="Proteomes" id="UP000002420"/>
    </source>
</evidence>
<sequence>MFDDIKILAVDDDNFNLQIIQAMLEGVSSTIYTALDGQQALDLLEATPGIDIVLLDLQMPVMDGFETLQRIKLNFRLMKIPVIVVTADQQEVTKVLGLGANDFLAKPFNPEELRLRVMNHVRNKRYQDLISNMNVVLEQKVAEKTAALQAALSLSQEAEYEICLRLGRAAEFRDMETGMHTRRISEMSKTLALLAGLSEEQAELLRFASPLHDVGKIGIPDRILLKPGKLDDTEMQIMKLHTTIGGRILSDGERFHSLEAGRIVALQHHEKWDGSGYPAGLQGEAIHIFARIVMITDIFDALASDRPYKKAFPIEKILTIMEEGSGIFFDPRLLQLFLDNLQQFIAIRDRLKDQQDEVDPLLELLTIT</sequence>
<dbReference type="GO" id="GO:0000160">
    <property type="term" value="P:phosphorelay signal transduction system"/>
    <property type="evidence" value="ECO:0007669"/>
    <property type="project" value="InterPro"/>
</dbReference>
<protein>
    <submittedName>
        <fullName evidence="4">Response regulator receiver modulated metal dependent phosphohydrolase</fullName>
    </submittedName>
</protein>
<proteinExistence type="predicted"/>
<dbReference type="InterPro" id="IPR003607">
    <property type="entry name" value="HD/PDEase_dom"/>
</dbReference>
<dbReference type="CDD" id="cd00077">
    <property type="entry name" value="HDc"/>
    <property type="match status" value="1"/>
</dbReference>
<dbReference type="Pfam" id="PF00072">
    <property type="entry name" value="Response_reg"/>
    <property type="match status" value="1"/>
</dbReference>
<reference evidence="4 5" key="1">
    <citation type="submission" date="2008-05" db="EMBL/GenBank/DDBJ databases">
        <title>Complete sequence of chromosome of Geobacter lovleyi SZ.</title>
        <authorList>
            <consortium name="US DOE Joint Genome Institute"/>
            <person name="Lucas S."/>
            <person name="Copeland A."/>
            <person name="Lapidus A."/>
            <person name="Glavina del Rio T."/>
            <person name="Dalin E."/>
            <person name="Tice H."/>
            <person name="Bruce D."/>
            <person name="Goodwin L."/>
            <person name="Pitluck S."/>
            <person name="Chertkov O."/>
            <person name="Meincke L."/>
            <person name="Brettin T."/>
            <person name="Detter J.C."/>
            <person name="Han C."/>
            <person name="Tapia R."/>
            <person name="Kuske C.R."/>
            <person name="Schmutz J."/>
            <person name="Larimer F."/>
            <person name="Land M."/>
            <person name="Hauser L."/>
            <person name="Kyrpides N."/>
            <person name="Mikhailova N."/>
            <person name="Sung Y."/>
            <person name="Fletcher K.E."/>
            <person name="Ritalahti K.M."/>
            <person name="Loeffler F.E."/>
            <person name="Richardson P."/>
        </authorList>
    </citation>
    <scope>NUCLEOTIDE SEQUENCE [LARGE SCALE GENOMIC DNA]</scope>
    <source>
        <strain evidence="5">ATCC BAA-1151 / DSM 17278 / SZ</strain>
    </source>
</reference>
<feature type="domain" description="Response regulatory" evidence="2">
    <location>
        <begin position="6"/>
        <end position="121"/>
    </location>
</feature>
<dbReference type="eggNOG" id="COG3437">
    <property type="taxonomic scope" value="Bacteria"/>
</dbReference>